<dbReference type="GO" id="GO:0005509">
    <property type="term" value="F:calcium ion binding"/>
    <property type="evidence" value="ECO:0007669"/>
    <property type="project" value="InterPro"/>
</dbReference>
<proteinExistence type="predicted"/>
<dbReference type="EMBL" id="JAEAOA010000527">
    <property type="protein sequence ID" value="KAK3578517.1"/>
    <property type="molecule type" value="Genomic_DNA"/>
</dbReference>
<evidence type="ECO:0000259" key="3">
    <source>
        <dbReference type="PROSITE" id="PS50222"/>
    </source>
</evidence>
<evidence type="ECO:0000256" key="1">
    <source>
        <dbReference type="ARBA" id="ARBA00022737"/>
    </source>
</evidence>
<dbReference type="PROSITE" id="PS00018">
    <property type="entry name" value="EF_HAND_1"/>
    <property type="match status" value="4"/>
</dbReference>
<feature type="domain" description="EF-hand" evidence="3">
    <location>
        <begin position="10"/>
        <end position="45"/>
    </location>
</feature>
<dbReference type="Proteomes" id="UP001195483">
    <property type="component" value="Unassembled WGS sequence"/>
</dbReference>
<dbReference type="InterPro" id="IPR002048">
    <property type="entry name" value="EF_hand_dom"/>
</dbReference>
<dbReference type="FunFam" id="1.10.238.10:FF:000178">
    <property type="entry name" value="Calmodulin-2 A"/>
    <property type="match status" value="1"/>
</dbReference>
<dbReference type="InterPro" id="IPR011992">
    <property type="entry name" value="EF-hand-dom_pair"/>
</dbReference>
<gene>
    <name evidence="4" type="ORF">CHS0354_007772</name>
</gene>
<keyword evidence="1" id="KW-0677">Repeat</keyword>
<dbReference type="SMART" id="SM00054">
    <property type="entry name" value="EFh"/>
    <property type="match status" value="4"/>
</dbReference>
<comment type="caution">
    <text evidence="4">The sequence shown here is derived from an EMBL/GenBank/DDBJ whole genome shotgun (WGS) entry which is preliminary data.</text>
</comment>
<sequence length="184" mass="20887">MTDMDDFTEEQIAEFKEAFRLFDKDGDGSITTKELGTVMKSVGQNPSEAELQDMVNEIDMDGNGIIEVNDFIIMMGKKMKEADTEDEIKDVFKIFDRDGNGFICNDELKFVMTNLGEKLTDEEIGEMIKEADSDRDGKISYDDFLSYCVCEHYLEYSVIGFCTAGTPKGQHGFNEVNEHFIVED</sequence>
<feature type="domain" description="EF-hand" evidence="3">
    <location>
        <begin position="46"/>
        <end position="81"/>
    </location>
</feature>
<evidence type="ECO:0000313" key="4">
    <source>
        <dbReference type="EMBL" id="KAK3578517.1"/>
    </source>
</evidence>
<protein>
    <recommendedName>
        <fullName evidence="3">EF-hand domain-containing protein</fullName>
    </recommendedName>
</protein>
<dbReference type="PROSITE" id="PS50222">
    <property type="entry name" value="EF_HAND_2"/>
    <property type="match status" value="4"/>
</dbReference>
<dbReference type="Gene3D" id="1.10.238.10">
    <property type="entry name" value="EF-hand"/>
    <property type="match status" value="2"/>
</dbReference>
<keyword evidence="5" id="KW-1185">Reference proteome</keyword>
<feature type="domain" description="EF-hand" evidence="3">
    <location>
        <begin position="83"/>
        <end position="118"/>
    </location>
</feature>
<reference evidence="4" key="3">
    <citation type="submission" date="2023-05" db="EMBL/GenBank/DDBJ databases">
        <authorList>
            <person name="Smith C.H."/>
        </authorList>
    </citation>
    <scope>NUCLEOTIDE SEQUENCE</scope>
    <source>
        <strain evidence="4">CHS0354</strain>
        <tissue evidence="4">Mantle</tissue>
    </source>
</reference>
<name>A0AAE0RRX6_9BIVA</name>
<accession>A0AAE0RRX6</accession>
<dbReference type="InterPro" id="IPR050230">
    <property type="entry name" value="CALM/Myosin/TropC-like"/>
</dbReference>
<organism evidence="4 5">
    <name type="scientific">Potamilus streckersoni</name>
    <dbReference type="NCBI Taxonomy" id="2493646"/>
    <lineage>
        <taxon>Eukaryota</taxon>
        <taxon>Metazoa</taxon>
        <taxon>Spiralia</taxon>
        <taxon>Lophotrochozoa</taxon>
        <taxon>Mollusca</taxon>
        <taxon>Bivalvia</taxon>
        <taxon>Autobranchia</taxon>
        <taxon>Heteroconchia</taxon>
        <taxon>Palaeoheterodonta</taxon>
        <taxon>Unionida</taxon>
        <taxon>Unionoidea</taxon>
        <taxon>Unionidae</taxon>
        <taxon>Ambleminae</taxon>
        <taxon>Lampsilini</taxon>
        <taxon>Potamilus</taxon>
    </lineage>
</organism>
<keyword evidence="2" id="KW-0106">Calcium</keyword>
<evidence type="ECO:0000256" key="2">
    <source>
        <dbReference type="ARBA" id="ARBA00022837"/>
    </source>
</evidence>
<reference evidence="4" key="1">
    <citation type="journal article" date="2021" name="Genome Biol. Evol.">
        <title>A High-Quality Reference Genome for a Parasitic Bivalve with Doubly Uniparental Inheritance (Bivalvia: Unionida).</title>
        <authorList>
            <person name="Smith C.H."/>
        </authorList>
    </citation>
    <scope>NUCLEOTIDE SEQUENCE</scope>
    <source>
        <strain evidence="4">CHS0354</strain>
    </source>
</reference>
<dbReference type="SUPFAM" id="SSF47473">
    <property type="entry name" value="EF-hand"/>
    <property type="match status" value="1"/>
</dbReference>
<dbReference type="AlphaFoldDB" id="A0AAE0RRX6"/>
<feature type="domain" description="EF-hand" evidence="3">
    <location>
        <begin position="119"/>
        <end position="154"/>
    </location>
</feature>
<dbReference type="GO" id="GO:0016460">
    <property type="term" value="C:myosin II complex"/>
    <property type="evidence" value="ECO:0007669"/>
    <property type="project" value="TreeGrafter"/>
</dbReference>
<dbReference type="PANTHER" id="PTHR23048">
    <property type="entry name" value="MYOSIN LIGHT CHAIN 1, 3"/>
    <property type="match status" value="1"/>
</dbReference>
<dbReference type="InterPro" id="IPR018247">
    <property type="entry name" value="EF_Hand_1_Ca_BS"/>
</dbReference>
<evidence type="ECO:0000313" key="5">
    <source>
        <dbReference type="Proteomes" id="UP001195483"/>
    </source>
</evidence>
<reference evidence="4" key="2">
    <citation type="journal article" date="2021" name="Genome Biol. Evol.">
        <title>Developing a high-quality reference genome for a parasitic bivalve with doubly uniparental inheritance (Bivalvia: Unionida).</title>
        <authorList>
            <person name="Smith C.H."/>
        </authorList>
    </citation>
    <scope>NUCLEOTIDE SEQUENCE</scope>
    <source>
        <strain evidence="4">CHS0354</strain>
        <tissue evidence="4">Mantle</tissue>
    </source>
</reference>
<dbReference type="CDD" id="cd00051">
    <property type="entry name" value="EFh"/>
    <property type="match status" value="2"/>
</dbReference>
<dbReference type="Pfam" id="PF13499">
    <property type="entry name" value="EF-hand_7"/>
    <property type="match status" value="2"/>
</dbReference>
<dbReference type="PANTHER" id="PTHR23048:SF0">
    <property type="entry name" value="CALMODULIN LIKE 3"/>
    <property type="match status" value="1"/>
</dbReference>